<dbReference type="EMBL" id="AP035787">
    <property type="protein sequence ID" value="BFO77056.1"/>
    <property type="molecule type" value="Genomic_DNA"/>
</dbReference>
<feature type="site" description="Lowers pKa of active site Tyr" evidence="6">
    <location>
        <position position="73"/>
    </location>
</feature>
<feature type="active site" description="Proton donor" evidence="4">
    <location>
        <position position="48"/>
    </location>
</feature>
<dbReference type="Gene3D" id="3.20.20.100">
    <property type="entry name" value="NADP-dependent oxidoreductase domain"/>
    <property type="match status" value="1"/>
</dbReference>
<evidence type="ECO:0000256" key="5">
    <source>
        <dbReference type="PIRSR" id="PIRSR000097-2"/>
    </source>
</evidence>
<dbReference type="Pfam" id="PF00248">
    <property type="entry name" value="Aldo_ket_red"/>
    <property type="match status" value="1"/>
</dbReference>
<accession>A0AB33J4D0</accession>
<evidence type="ECO:0000256" key="3">
    <source>
        <dbReference type="ARBA" id="ARBA00023002"/>
    </source>
</evidence>
<dbReference type="PANTHER" id="PTHR43827:SF3">
    <property type="entry name" value="NADP-DEPENDENT OXIDOREDUCTASE DOMAIN-CONTAINING PROTEIN"/>
    <property type="match status" value="1"/>
</dbReference>
<keyword evidence="2" id="KW-0521">NADP</keyword>
<protein>
    <submittedName>
        <fullName evidence="8">Aldo/keto reductase</fullName>
    </submittedName>
</protein>
<evidence type="ECO:0000256" key="2">
    <source>
        <dbReference type="ARBA" id="ARBA00022857"/>
    </source>
</evidence>
<feature type="binding site" evidence="5">
    <location>
        <position position="106"/>
    </location>
    <ligand>
        <name>substrate</name>
    </ligand>
</feature>
<dbReference type="FunFam" id="3.20.20.100:FF:000015">
    <property type="entry name" value="Oxidoreductase, aldo/keto reductase family"/>
    <property type="match status" value="1"/>
</dbReference>
<dbReference type="PRINTS" id="PR00069">
    <property type="entry name" value="ALDKETRDTASE"/>
</dbReference>
<dbReference type="AlphaFoldDB" id="A0AB33J4D0"/>
<reference evidence="8" key="1">
    <citation type="submission" date="2024-07" db="EMBL/GenBank/DDBJ databases">
        <title>Complete genome sequence of Prevotella sp. YM-2024 GTC17259.</title>
        <authorList>
            <person name="Hayashi M."/>
            <person name="Muto Y."/>
            <person name="Tanaka K."/>
            <person name="Niwa H."/>
        </authorList>
    </citation>
    <scope>NUCLEOTIDE SEQUENCE</scope>
    <source>
        <strain evidence="8">GTC17259</strain>
    </source>
</reference>
<dbReference type="InterPro" id="IPR036812">
    <property type="entry name" value="NAD(P)_OxRdtase_dom_sf"/>
</dbReference>
<dbReference type="PROSITE" id="PS00798">
    <property type="entry name" value="ALDOKETO_REDUCTASE_1"/>
    <property type="match status" value="1"/>
</dbReference>
<dbReference type="SUPFAM" id="SSF51430">
    <property type="entry name" value="NAD(P)-linked oxidoreductase"/>
    <property type="match status" value="1"/>
</dbReference>
<dbReference type="CDD" id="cd19133">
    <property type="entry name" value="AKR_AKR5F1"/>
    <property type="match status" value="1"/>
</dbReference>
<dbReference type="PROSITE" id="PS00063">
    <property type="entry name" value="ALDOKETO_REDUCTASE_3"/>
    <property type="match status" value="1"/>
</dbReference>
<organism evidence="8">
    <name type="scientific">Prevotella sp. GTC17259</name>
    <dbReference type="NCBI Taxonomy" id="3236795"/>
    <lineage>
        <taxon>Bacteria</taxon>
        <taxon>Pseudomonadati</taxon>
        <taxon>Bacteroidota</taxon>
        <taxon>Bacteroidia</taxon>
        <taxon>Bacteroidales</taxon>
        <taxon>Prevotellaceae</taxon>
        <taxon>Prevotella</taxon>
    </lineage>
</organism>
<evidence type="ECO:0000259" key="7">
    <source>
        <dbReference type="Pfam" id="PF00248"/>
    </source>
</evidence>
<evidence type="ECO:0000313" key="8">
    <source>
        <dbReference type="EMBL" id="BFO77056.1"/>
    </source>
</evidence>
<feature type="domain" description="NADP-dependent oxidoreductase" evidence="7">
    <location>
        <begin position="20"/>
        <end position="257"/>
    </location>
</feature>
<evidence type="ECO:0000256" key="4">
    <source>
        <dbReference type="PIRSR" id="PIRSR000097-1"/>
    </source>
</evidence>
<dbReference type="InterPro" id="IPR018170">
    <property type="entry name" value="Aldo/ket_reductase_CS"/>
</dbReference>
<comment type="similarity">
    <text evidence="1">Belongs to the aldo/keto reductase family.</text>
</comment>
<keyword evidence="3" id="KW-0560">Oxidoreductase</keyword>
<proteinExistence type="inferred from homology"/>
<name>A0AB33J4D0_9BACT</name>
<gene>
    <name evidence="8" type="ORF">GTC17259_21060</name>
</gene>
<dbReference type="PANTHER" id="PTHR43827">
    <property type="entry name" value="2,5-DIKETO-D-GLUCONIC ACID REDUCTASE"/>
    <property type="match status" value="1"/>
</dbReference>
<evidence type="ECO:0000256" key="1">
    <source>
        <dbReference type="ARBA" id="ARBA00007905"/>
    </source>
</evidence>
<dbReference type="PIRSF" id="PIRSF000097">
    <property type="entry name" value="AKR"/>
    <property type="match status" value="1"/>
</dbReference>
<sequence>MEYKKLSNGVEMPMLGYGVYQVTPEECTRCVRDAIEVGYRAIDTAQAYSNEAEVGRAIVESGISRQELFITSKIWISNFGQEAAARSIDESLRKLGTDYIDLMLLHQPYNDYYGAYRALEEAYRAGKLRAIGVSNFYPGRLVDLYNFTEVKPMVNQIETHPFFQRDEDHKWMDKYGVAHTSWAPFDEGKKGIFTHPLISSIADKHGKTTGQVILRFLLQNDVILIPKTTHRERMIENMDIFDFTLDADDMARMRTLDEGQSSFFDHNSPEASEMVYGWV</sequence>
<dbReference type="InterPro" id="IPR020471">
    <property type="entry name" value="AKR"/>
</dbReference>
<evidence type="ECO:0000256" key="6">
    <source>
        <dbReference type="PIRSR" id="PIRSR000097-3"/>
    </source>
</evidence>
<dbReference type="InterPro" id="IPR023210">
    <property type="entry name" value="NADP_OxRdtase_dom"/>
</dbReference>
<dbReference type="GO" id="GO:0016616">
    <property type="term" value="F:oxidoreductase activity, acting on the CH-OH group of donors, NAD or NADP as acceptor"/>
    <property type="evidence" value="ECO:0007669"/>
    <property type="project" value="UniProtKB-ARBA"/>
</dbReference>